<gene>
    <name evidence="2" type="ORF">OLC1_LOCUS13221</name>
</gene>
<name>A0AAV1DB79_OLDCO</name>
<evidence type="ECO:0000313" key="2">
    <source>
        <dbReference type="EMBL" id="CAI9104259.1"/>
    </source>
</evidence>
<feature type="coiled-coil region" evidence="1">
    <location>
        <begin position="1"/>
        <end position="157"/>
    </location>
</feature>
<feature type="coiled-coil region" evidence="1">
    <location>
        <begin position="234"/>
        <end position="282"/>
    </location>
</feature>
<dbReference type="PANTHER" id="PTHR35712">
    <property type="entry name" value="MYOSIN HEAVY CHAIN-LIKE PROTEIN"/>
    <property type="match status" value="1"/>
</dbReference>
<dbReference type="AlphaFoldDB" id="A0AAV1DB79"/>
<dbReference type="PANTHER" id="PTHR35712:SF1">
    <property type="entry name" value="MYOSIN HEAVY CHAIN-LIKE PROTEIN"/>
    <property type="match status" value="1"/>
</dbReference>
<sequence length="659" mass="74611">MEEDSDRTQFLLGRIQQLERERDELQKDIEQLCMQQAGPSYLGVATRMHFQRTAALEQEIETLNKKIAACARENQNLQEELSEAYRIKSQLADLHSSEVSKNMEAEKQLKFFQNCVAAAFAERDNAIMEAEKAKEKEEFVSRELDSYKKRVEELTSTSVEEKKLIAAMQIDQETKEKQMESFKKVIDKFYAIREENLKVFDDTSWEDKCERLLGDSSEIWSFCSEEETSTSKYISSLEQEVETLRKSFDNLRNNMQVGLEIENHLKRKVRTLERDKVLLQEKVEKGLSALHDYHSKHRIEVMQELDGGYSLLKATVIAVEEKFKQLELMTEQKSPKTQDIELPEDDCRDVHVNYDTALVSAAQGDNPGLEPSAILQGGDASEALAQALQEKVAALLLLSQEEERHLLERNVNVALQKKIEDLQRNLLQVTNEKVKALMELAQVKQEYQILLENVNAGVTRGQQSAGGEKKIIRDKDGKLKNLLKTSYLRHWVGNIGSATDNTDREQSFNQRMRANSVDFASMKIENAALNESLESMEHLTSSIRKLRLALLKVNESAVLVSANNGSSHAVDDIITEAKLLKTALGSSLPISWSAESDVETQVDSFEDAMNSMEDVSTCDKVDFVCAAGLEMIELLIFAAQVFKERATSGKLETPGTGYQ</sequence>
<organism evidence="2 3">
    <name type="scientific">Oldenlandia corymbosa var. corymbosa</name>
    <dbReference type="NCBI Taxonomy" id="529605"/>
    <lineage>
        <taxon>Eukaryota</taxon>
        <taxon>Viridiplantae</taxon>
        <taxon>Streptophyta</taxon>
        <taxon>Embryophyta</taxon>
        <taxon>Tracheophyta</taxon>
        <taxon>Spermatophyta</taxon>
        <taxon>Magnoliopsida</taxon>
        <taxon>eudicotyledons</taxon>
        <taxon>Gunneridae</taxon>
        <taxon>Pentapetalae</taxon>
        <taxon>asterids</taxon>
        <taxon>lamiids</taxon>
        <taxon>Gentianales</taxon>
        <taxon>Rubiaceae</taxon>
        <taxon>Rubioideae</taxon>
        <taxon>Spermacoceae</taxon>
        <taxon>Hedyotis-Oldenlandia complex</taxon>
        <taxon>Oldenlandia</taxon>
    </lineage>
</organism>
<proteinExistence type="predicted"/>
<protein>
    <submittedName>
        <fullName evidence="2">OLC1v1002894C1</fullName>
    </submittedName>
</protein>
<evidence type="ECO:0000256" key="1">
    <source>
        <dbReference type="SAM" id="Coils"/>
    </source>
</evidence>
<evidence type="ECO:0000313" key="3">
    <source>
        <dbReference type="Proteomes" id="UP001161247"/>
    </source>
</evidence>
<keyword evidence="3" id="KW-1185">Reference proteome</keyword>
<dbReference type="EMBL" id="OX459121">
    <property type="protein sequence ID" value="CAI9104259.1"/>
    <property type="molecule type" value="Genomic_DNA"/>
</dbReference>
<keyword evidence="1" id="KW-0175">Coiled coil</keyword>
<feature type="coiled-coil region" evidence="1">
    <location>
        <begin position="412"/>
        <end position="453"/>
    </location>
</feature>
<reference evidence="2" key="1">
    <citation type="submission" date="2023-03" db="EMBL/GenBank/DDBJ databases">
        <authorList>
            <person name="Julca I."/>
        </authorList>
    </citation>
    <scope>NUCLEOTIDE SEQUENCE</scope>
</reference>
<accession>A0AAV1DB79</accession>
<dbReference type="Proteomes" id="UP001161247">
    <property type="component" value="Chromosome 4"/>
</dbReference>